<evidence type="ECO:0000313" key="10">
    <source>
        <dbReference type="Proteomes" id="UP001222275"/>
    </source>
</evidence>
<keyword evidence="10" id="KW-1185">Reference proteome</keyword>
<feature type="domain" description="Major facilitator superfamily (MFS) profile" evidence="8">
    <location>
        <begin position="21"/>
        <end position="424"/>
    </location>
</feature>
<name>A0ABY8C9W9_9GAMM</name>
<reference evidence="9 10" key="1">
    <citation type="submission" date="2022-06" db="EMBL/GenBank/DDBJ databases">
        <title>Thiomicrohabdus sp. nov, an obligately chemolithoautotrophic, sulfur-oxidizing bacterium isolated from beach of Guanyin Mountain. Amoy.</title>
        <authorList>
            <person name="Zhu H."/>
        </authorList>
    </citation>
    <scope>NUCLEOTIDE SEQUENCE [LARGE SCALE GENOMIC DNA]</scope>
    <source>
        <strain evidence="9 10">XGS-01</strain>
    </source>
</reference>
<dbReference type="InterPro" id="IPR020846">
    <property type="entry name" value="MFS_dom"/>
</dbReference>
<feature type="transmembrane region" description="Helical" evidence="7">
    <location>
        <begin position="310"/>
        <end position="327"/>
    </location>
</feature>
<protein>
    <submittedName>
        <fullName evidence="9">MFS transporter</fullName>
    </submittedName>
</protein>
<dbReference type="Gene3D" id="1.20.1250.20">
    <property type="entry name" value="MFS general substrate transporter like domains"/>
    <property type="match status" value="2"/>
</dbReference>
<dbReference type="SUPFAM" id="SSF103473">
    <property type="entry name" value="MFS general substrate transporter"/>
    <property type="match status" value="1"/>
</dbReference>
<evidence type="ECO:0000259" key="8">
    <source>
        <dbReference type="PROSITE" id="PS50850"/>
    </source>
</evidence>
<comment type="subcellular location">
    <subcellularLocation>
        <location evidence="1">Cell membrane</location>
        <topology evidence="1">Multi-pass membrane protein</topology>
    </subcellularLocation>
</comment>
<feature type="transmembrane region" description="Helical" evidence="7">
    <location>
        <begin position="401"/>
        <end position="420"/>
    </location>
</feature>
<organism evidence="9 10">
    <name type="scientific">Thiomicrorhabdus lithotrophica</name>
    <dbReference type="NCBI Taxonomy" id="2949997"/>
    <lineage>
        <taxon>Bacteria</taxon>
        <taxon>Pseudomonadati</taxon>
        <taxon>Pseudomonadota</taxon>
        <taxon>Gammaproteobacteria</taxon>
        <taxon>Thiotrichales</taxon>
        <taxon>Piscirickettsiaceae</taxon>
        <taxon>Thiomicrorhabdus</taxon>
    </lineage>
</organism>
<feature type="transmembrane region" description="Helical" evidence="7">
    <location>
        <begin position="254"/>
        <end position="273"/>
    </location>
</feature>
<keyword evidence="5 7" id="KW-1133">Transmembrane helix</keyword>
<feature type="transmembrane region" description="Helical" evidence="7">
    <location>
        <begin position="279"/>
        <end position="298"/>
    </location>
</feature>
<dbReference type="PANTHER" id="PTHR23517">
    <property type="entry name" value="RESISTANCE PROTEIN MDTM, PUTATIVE-RELATED-RELATED"/>
    <property type="match status" value="1"/>
</dbReference>
<accession>A0ABY8C9W9</accession>
<keyword evidence="6 7" id="KW-0472">Membrane</keyword>
<feature type="transmembrane region" description="Helical" evidence="7">
    <location>
        <begin position="155"/>
        <end position="175"/>
    </location>
</feature>
<feature type="transmembrane region" description="Helical" evidence="7">
    <location>
        <begin position="58"/>
        <end position="79"/>
    </location>
</feature>
<dbReference type="PROSITE" id="PS50850">
    <property type="entry name" value="MFS"/>
    <property type="match status" value="1"/>
</dbReference>
<feature type="transmembrane region" description="Helical" evidence="7">
    <location>
        <begin position="339"/>
        <end position="358"/>
    </location>
</feature>
<sequence>MSISTIESSLILHGIKVNRQQFIHQLIQVFLVGCMIGLTRTVLPGLASTEFGLAQQQFVLLTTFVVVFGLVKASMNLFAGRLSDRFGRRPVLISGWLVAIPIPFLLYWAPNWYWIVAATVFLGLNQGLSWSMALNSKLDLAKTSQRGLVNGLNEFSGYAAVGIAGLVAASLAVSLGAREALFIMALGVLLVGLLLAVFYVEETKSWSDEHDKQAKILQGQSVIPSQQHVRTFKALFAFASYQSKPLMALNQAGLVEKFVDALIWILLPIYLLAQDLSLVEASAIITIYGVVWGGSQLITGPLSDKVGRKGLIVGGMWVCGLGSYALIHTNTVLGWSIEAAMIGIGMAMLYPTLGAAVADNSLAHERASLLGIYRFWRDFGYAIGALLMGLVAQYTGQIESAFVLVAISMMLSGLLVLVWLPNSKSTNN</sequence>
<dbReference type="InterPro" id="IPR005829">
    <property type="entry name" value="Sugar_transporter_CS"/>
</dbReference>
<evidence type="ECO:0000256" key="3">
    <source>
        <dbReference type="ARBA" id="ARBA00022475"/>
    </source>
</evidence>
<feature type="transmembrane region" description="Helical" evidence="7">
    <location>
        <begin position="91"/>
        <end position="108"/>
    </location>
</feature>
<evidence type="ECO:0000256" key="6">
    <source>
        <dbReference type="ARBA" id="ARBA00023136"/>
    </source>
</evidence>
<evidence type="ECO:0000313" key="9">
    <source>
        <dbReference type="EMBL" id="WEJ62769.1"/>
    </source>
</evidence>
<evidence type="ECO:0000256" key="7">
    <source>
        <dbReference type="SAM" id="Phobius"/>
    </source>
</evidence>
<dbReference type="InterPro" id="IPR036259">
    <property type="entry name" value="MFS_trans_sf"/>
</dbReference>
<dbReference type="EMBL" id="CP102381">
    <property type="protein sequence ID" value="WEJ62769.1"/>
    <property type="molecule type" value="Genomic_DNA"/>
</dbReference>
<dbReference type="Pfam" id="PF07690">
    <property type="entry name" value="MFS_1"/>
    <property type="match status" value="2"/>
</dbReference>
<dbReference type="PROSITE" id="PS00216">
    <property type="entry name" value="SUGAR_TRANSPORT_1"/>
    <property type="match status" value="2"/>
</dbReference>
<dbReference type="PANTHER" id="PTHR23517:SF3">
    <property type="entry name" value="INTEGRAL MEMBRANE TRANSPORT PROTEIN"/>
    <property type="match status" value="1"/>
</dbReference>
<feature type="transmembrane region" description="Helical" evidence="7">
    <location>
        <begin position="26"/>
        <end position="46"/>
    </location>
</feature>
<proteinExistence type="predicted"/>
<evidence type="ECO:0000256" key="1">
    <source>
        <dbReference type="ARBA" id="ARBA00004651"/>
    </source>
</evidence>
<feature type="transmembrane region" description="Helical" evidence="7">
    <location>
        <begin position="114"/>
        <end position="134"/>
    </location>
</feature>
<evidence type="ECO:0000256" key="4">
    <source>
        <dbReference type="ARBA" id="ARBA00022692"/>
    </source>
</evidence>
<dbReference type="Proteomes" id="UP001222275">
    <property type="component" value="Chromosome"/>
</dbReference>
<evidence type="ECO:0000256" key="5">
    <source>
        <dbReference type="ARBA" id="ARBA00022989"/>
    </source>
</evidence>
<dbReference type="InterPro" id="IPR050171">
    <property type="entry name" value="MFS_Transporters"/>
</dbReference>
<keyword evidence="2" id="KW-0813">Transport</keyword>
<dbReference type="RefSeq" id="WP_275595025.1">
    <property type="nucleotide sequence ID" value="NZ_CP102381.1"/>
</dbReference>
<dbReference type="InterPro" id="IPR011701">
    <property type="entry name" value="MFS"/>
</dbReference>
<feature type="transmembrane region" description="Helical" evidence="7">
    <location>
        <begin position="181"/>
        <end position="200"/>
    </location>
</feature>
<keyword evidence="3" id="KW-1003">Cell membrane</keyword>
<evidence type="ECO:0000256" key="2">
    <source>
        <dbReference type="ARBA" id="ARBA00022448"/>
    </source>
</evidence>
<gene>
    <name evidence="9" type="ORF">NR989_00560</name>
</gene>
<keyword evidence="4 7" id="KW-0812">Transmembrane</keyword>
<feature type="transmembrane region" description="Helical" evidence="7">
    <location>
        <begin position="379"/>
        <end position="395"/>
    </location>
</feature>